<evidence type="ECO:0000313" key="1">
    <source>
        <dbReference type="EMBL" id="KAL0631719.1"/>
    </source>
</evidence>
<sequence>MSNYLLFRFCIRKARIYYFLHGAEMNGAKDIYSPEMLAKFPDTNIHIQDTQGRTAQHGVSAMRLKLLVQPCPPAPECDDDLRDNDGLKAFDLTPKDGIALFNPVQQHNVRLVKALIDRGVELTARKERGDTALHVATYMVEITALLA</sequence>
<evidence type="ECO:0000313" key="2">
    <source>
        <dbReference type="Proteomes" id="UP001447188"/>
    </source>
</evidence>
<name>A0ABR3G6Z9_9PEZI</name>
<protein>
    <submittedName>
        <fullName evidence="1">Uncharacterized protein</fullName>
    </submittedName>
</protein>
<reference evidence="1 2" key="1">
    <citation type="submission" date="2024-02" db="EMBL/GenBank/DDBJ databases">
        <title>Discinaceae phylogenomics.</title>
        <authorList>
            <person name="Dirks A.C."/>
            <person name="James T.Y."/>
        </authorList>
    </citation>
    <scope>NUCLEOTIDE SEQUENCE [LARGE SCALE GENOMIC DNA]</scope>
    <source>
        <strain evidence="1 2">ACD0624</strain>
    </source>
</reference>
<accession>A0ABR3G6Z9</accession>
<dbReference type="Gene3D" id="1.25.40.20">
    <property type="entry name" value="Ankyrin repeat-containing domain"/>
    <property type="match status" value="1"/>
</dbReference>
<dbReference type="SUPFAM" id="SSF48403">
    <property type="entry name" value="Ankyrin repeat"/>
    <property type="match status" value="1"/>
</dbReference>
<keyword evidence="2" id="KW-1185">Reference proteome</keyword>
<dbReference type="InterPro" id="IPR036770">
    <property type="entry name" value="Ankyrin_rpt-contain_sf"/>
</dbReference>
<comment type="caution">
    <text evidence="1">The sequence shown here is derived from an EMBL/GenBank/DDBJ whole genome shotgun (WGS) entry which is preliminary data.</text>
</comment>
<gene>
    <name evidence="1" type="ORF">Q9L58_009411</name>
</gene>
<dbReference type="EMBL" id="JBBBZM010000218">
    <property type="protein sequence ID" value="KAL0631719.1"/>
    <property type="molecule type" value="Genomic_DNA"/>
</dbReference>
<organism evidence="1 2">
    <name type="scientific">Discina gigas</name>
    <dbReference type="NCBI Taxonomy" id="1032678"/>
    <lineage>
        <taxon>Eukaryota</taxon>
        <taxon>Fungi</taxon>
        <taxon>Dikarya</taxon>
        <taxon>Ascomycota</taxon>
        <taxon>Pezizomycotina</taxon>
        <taxon>Pezizomycetes</taxon>
        <taxon>Pezizales</taxon>
        <taxon>Discinaceae</taxon>
        <taxon>Discina</taxon>
    </lineage>
</organism>
<dbReference type="Proteomes" id="UP001447188">
    <property type="component" value="Unassembled WGS sequence"/>
</dbReference>
<proteinExistence type="predicted"/>